<gene>
    <name evidence="2" type="ORF">F7725_003446</name>
</gene>
<proteinExistence type="predicted"/>
<dbReference type="InterPro" id="IPR027417">
    <property type="entry name" value="P-loop_NTPase"/>
</dbReference>
<dbReference type="InterPro" id="IPR053082">
    <property type="entry name" value="Nuclear_GTPase_SLIP-GC"/>
</dbReference>
<dbReference type="SUPFAM" id="SSF52540">
    <property type="entry name" value="P-loop containing nucleoside triphosphate hydrolases"/>
    <property type="match status" value="2"/>
</dbReference>
<dbReference type="PANTHER" id="PTHR47308">
    <property type="entry name" value="NUCLEAR GTPASE SLIP-GC"/>
    <property type="match status" value="1"/>
</dbReference>
<name>A0A7J5YDL0_DISMA</name>
<dbReference type="Gene3D" id="3.40.50.300">
    <property type="entry name" value="P-loop containing nucleotide triphosphate hydrolases"/>
    <property type="match status" value="1"/>
</dbReference>
<feature type="domain" description="Dynamin N-terminal" evidence="1">
    <location>
        <begin position="34"/>
        <end position="234"/>
    </location>
</feature>
<protein>
    <recommendedName>
        <fullName evidence="1">Dynamin N-terminal domain-containing protein</fullName>
    </recommendedName>
</protein>
<dbReference type="EMBL" id="JAAKFY010000014">
    <property type="protein sequence ID" value="KAF3846368.1"/>
    <property type="molecule type" value="Genomic_DNA"/>
</dbReference>
<keyword evidence="3" id="KW-1185">Reference proteome</keyword>
<organism evidence="2 3">
    <name type="scientific">Dissostichus mawsoni</name>
    <name type="common">Antarctic cod</name>
    <dbReference type="NCBI Taxonomy" id="36200"/>
    <lineage>
        <taxon>Eukaryota</taxon>
        <taxon>Metazoa</taxon>
        <taxon>Chordata</taxon>
        <taxon>Craniata</taxon>
        <taxon>Vertebrata</taxon>
        <taxon>Euteleostomi</taxon>
        <taxon>Actinopterygii</taxon>
        <taxon>Neopterygii</taxon>
        <taxon>Teleostei</taxon>
        <taxon>Neoteleostei</taxon>
        <taxon>Acanthomorphata</taxon>
        <taxon>Eupercaria</taxon>
        <taxon>Perciformes</taxon>
        <taxon>Notothenioidei</taxon>
        <taxon>Nototheniidae</taxon>
        <taxon>Dissostichus</taxon>
    </lineage>
</organism>
<dbReference type="PANTHER" id="PTHR47308:SF1">
    <property type="entry name" value="NUCLEAR GTPASE SLIP-GC"/>
    <property type="match status" value="1"/>
</dbReference>
<evidence type="ECO:0000313" key="2">
    <source>
        <dbReference type="EMBL" id="KAF3846368.1"/>
    </source>
</evidence>
<dbReference type="Pfam" id="PF00350">
    <property type="entry name" value="Dynamin_N"/>
    <property type="match status" value="1"/>
</dbReference>
<sequence>MRRVDQKLPKQDDKLNKFLKNNIKHLETDKREVVGVFGITGAGKSSLINAIIEEQDLLPSGDISACTSVMIKVEANMRNPKYEAEIEFITKEEWKEELWTLFNFLGDNDDQEKDEDYQDSVETLSELYGEEWKNKSPENLMDKKYFREIPEFLSSKSKTLTSDTAKELSAELVKYTRSESKEEDAKDVKRWYWPLVKCVTFRVPKNDFLQHVTLVDLPGNGDRNKSRDSMWKRSAAGVRAQILERNEQAKIEVRAEFSKLKEVKKQFSEEDFKVFTVSSNEFLKKKRLDPDETEIPKLQEFLQELNECHSETFNYVSGAHGILSLIQGASSREGADIKTTVCKELEKKLSHELDKDREPVEETLTAFERCLSEGVEKSKSSCEKVLKNEGNSGPFNGVINAFSLGTEKLMMNKEYENVKLQLTFLKTEEEKMKTDLNKLIRERKKIVYSSLTTTIEEKMKPCYDRAKEIRGEGSLKNMRETIEKHIRRSKDVMFVQAKDAMMKQLRDLKSEILEKLESTMQESIELSLKTDGVSIPDVSVELEMVKKYYNELTGSPDDDALLW</sequence>
<dbReference type="OrthoDB" id="3598281at2759"/>
<evidence type="ECO:0000313" key="3">
    <source>
        <dbReference type="Proteomes" id="UP000518266"/>
    </source>
</evidence>
<reference evidence="2 3" key="1">
    <citation type="submission" date="2020-03" db="EMBL/GenBank/DDBJ databases">
        <title>Dissostichus mawsoni Genome sequencing and assembly.</title>
        <authorList>
            <person name="Park H."/>
        </authorList>
    </citation>
    <scope>NUCLEOTIDE SEQUENCE [LARGE SCALE GENOMIC DNA]</scope>
    <source>
        <strain evidence="2">DM0001</strain>
        <tissue evidence="2">Muscle</tissue>
    </source>
</reference>
<dbReference type="InterPro" id="IPR045063">
    <property type="entry name" value="Dynamin_N"/>
</dbReference>
<comment type="caution">
    <text evidence="2">The sequence shown here is derived from an EMBL/GenBank/DDBJ whole genome shotgun (WGS) entry which is preliminary data.</text>
</comment>
<dbReference type="AlphaFoldDB" id="A0A7J5YDL0"/>
<dbReference type="GO" id="GO:0003924">
    <property type="term" value="F:GTPase activity"/>
    <property type="evidence" value="ECO:0007669"/>
    <property type="project" value="TreeGrafter"/>
</dbReference>
<evidence type="ECO:0000259" key="1">
    <source>
        <dbReference type="Pfam" id="PF00350"/>
    </source>
</evidence>
<dbReference type="Proteomes" id="UP000518266">
    <property type="component" value="Unassembled WGS sequence"/>
</dbReference>
<accession>A0A7J5YDL0</accession>